<dbReference type="EMBL" id="MT457475">
    <property type="protein sequence ID" value="QKE60816.1"/>
    <property type="molecule type" value="Genomic_DNA"/>
</dbReference>
<protein>
    <submittedName>
        <fullName evidence="1">Uncharacterized protein</fullName>
    </submittedName>
</protein>
<evidence type="ECO:0000313" key="2">
    <source>
        <dbReference type="Proteomes" id="UP000516780"/>
    </source>
</evidence>
<evidence type="ECO:0000313" key="1">
    <source>
        <dbReference type="EMBL" id="QKE60816.1"/>
    </source>
</evidence>
<reference evidence="1 2" key="1">
    <citation type="journal article" date="2020" name="Microb. Ecol.">
        <title>Novel Virus on Filamentous Arthronema africanum Cyanobacterium.</title>
        <authorList>
            <person name="Petrzik K."/>
            <person name="Lukavsky J."/>
            <person name="Koloniuk I."/>
        </authorList>
    </citation>
    <scope>NUCLEOTIDE SEQUENCE [LARGE SCALE GENOMIC DNA]</scope>
</reference>
<accession>A0A7G3WH18</accession>
<name>A0A7G3WH18_9CAUD</name>
<dbReference type="Proteomes" id="UP000516780">
    <property type="component" value="Segment"/>
</dbReference>
<keyword evidence="2" id="KW-1185">Reference proteome</keyword>
<organism evidence="1 2">
    <name type="scientific">Arthronema virus TR020</name>
    <dbReference type="NCBI Taxonomy" id="2736280"/>
    <lineage>
        <taxon>Viruses</taxon>
        <taxon>Duplodnaviria</taxon>
        <taxon>Heunggongvirae</taxon>
        <taxon>Uroviricota</taxon>
        <taxon>Caudoviricetes</taxon>
        <taxon>Saffermanviridae</taxon>
        <taxon>Arthrovirus</taxon>
        <taxon>Arthrovirus TR020</taxon>
    </lineage>
</organism>
<proteinExistence type="predicted"/>
<sequence>MIKFRVTVFHEPIIDGMDRALEVVSSVNPLSISSLKLALFLVDDHTKSLTIPENDGKVFYVALTRSEWGVQVEVTEDDSN</sequence>